<accession>A0A9P5GL36</accession>
<evidence type="ECO:0000313" key="3">
    <source>
        <dbReference type="Proteomes" id="UP000701341"/>
    </source>
</evidence>
<dbReference type="Gene3D" id="1.25.40.10">
    <property type="entry name" value="Tetratricopeptide repeat domain"/>
    <property type="match status" value="1"/>
</dbReference>
<dbReference type="Proteomes" id="UP000701341">
    <property type="component" value="Unassembled WGS sequence"/>
</dbReference>
<keyword evidence="1" id="KW-0175">Coiled coil</keyword>
<evidence type="ECO:0000313" key="2">
    <source>
        <dbReference type="EMBL" id="KAF7520618.1"/>
    </source>
</evidence>
<dbReference type="AlphaFoldDB" id="A0A9P5GL36"/>
<protein>
    <recommendedName>
        <fullName evidence="4">Tetratricopeptide repeat protein</fullName>
    </recommendedName>
</protein>
<gene>
    <name evidence="2" type="ORF">PCG10_009109</name>
</gene>
<keyword evidence="3" id="KW-1185">Reference proteome</keyword>
<comment type="caution">
    <text evidence="2">The sequence shown here is derived from an EMBL/GenBank/DDBJ whole genome shotgun (WGS) entry which is preliminary data.</text>
</comment>
<dbReference type="SUPFAM" id="SSF48452">
    <property type="entry name" value="TPR-like"/>
    <property type="match status" value="1"/>
</dbReference>
<evidence type="ECO:0008006" key="4">
    <source>
        <dbReference type="Google" id="ProtNLM"/>
    </source>
</evidence>
<reference evidence="2" key="1">
    <citation type="submission" date="2020-02" db="EMBL/GenBank/DDBJ databases">
        <authorList>
            <person name="Lichtner F.J."/>
        </authorList>
    </citation>
    <scope>NUCLEOTIDE SEQUENCE</scope>
    <source>
        <strain evidence="2">G10</strain>
    </source>
</reference>
<organism evidence="2 3">
    <name type="scientific">Penicillium crustosum</name>
    <name type="common">Blue mold fungus</name>
    <dbReference type="NCBI Taxonomy" id="36656"/>
    <lineage>
        <taxon>Eukaryota</taxon>
        <taxon>Fungi</taxon>
        <taxon>Dikarya</taxon>
        <taxon>Ascomycota</taxon>
        <taxon>Pezizomycotina</taxon>
        <taxon>Eurotiomycetes</taxon>
        <taxon>Eurotiomycetidae</taxon>
        <taxon>Eurotiales</taxon>
        <taxon>Aspergillaceae</taxon>
        <taxon>Penicillium</taxon>
    </lineage>
</organism>
<evidence type="ECO:0000256" key="1">
    <source>
        <dbReference type="SAM" id="Coils"/>
    </source>
</evidence>
<sequence length="270" mass="30728">MAQITNIFRRLRKGIKSRQSTSEGAYTKLAELEQELSRAINAMYDLQMRLAEHDFMLAHTTSSNPILVILPFQFNSHSLSDNPRTISPTEITPTSINDIWLCEYSGSLLIDAEERWQCDEPELAMELASQVINQNPFLCELDEMRCRLFIAAVQHYLCRYEDSMMSLETVMQINTCYAVLNNPESSIIAGITYFIKGMNLMKLERFPEAYASLTRALHIPGYSEKAREVQKQAIIGFTCIEAAEFDPSPAASTNALLNWEDSELENTNNF</sequence>
<proteinExistence type="predicted"/>
<dbReference type="EMBL" id="JAAOZQ010000072">
    <property type="protein sequence ID" value="KAF7520618.1"/>
    <property type="molecule type" value="Genomic_DNA"/>
</dbReference>
<name>A0A9P5GL36_PENCR</name>
<dbReference type="InterPro" id="IPR011990">
    <property type="entry name" value="TPR-like_helical_dom_sf"/>
</dbReference>
<feature type="coiled-coil region" evidence="1">
    <location>
        <begin position="22"/>
        <end position="49"/>
    </location>
</feature>